<reference evidence="2 3" key="1">
    <citation type="submission" date="2020-02" db="EMBL/GenBank/DDBJ databases">
        <authorList>
            <person name="Criscuolo A."/>
        </authorList>
    </citation>
    <scope>NUCLEOTIDE SEQUENCE [LARGE SCALE GENOMIC DNA]</scope>
    <source>
        <strain evidence="2">CIP105534</strain>
    </source>
</reference>
<dbReference type="EMBL" id="CADCSU010000127">
    <property type="protein sequence ID" value="CAA9201467.1"/>
    <property type="molecule type" value="Genomic_DNA"/>
</dbReference>
<accession>A0A6J4GRK0</accession>
<evidence type="ECO:0000313" key="2">
    <source>
        <dbReference type="EMBL" id="CAA9201467.1"/>
    </source>
</evidence>
<keyword evidence="1" id="KW-0812">Transmembrane</keyword>
<dbReference type="Proteomes" id="UP000479938">
    <property type="component" value="Unassembled WGS sequence"/>
</dbReference>
<organism evidence="2 3">
    <name type="scientific">Flavobacterium bizetiae</name>
    <dbReference type="NCBI Taxonomy" id="2704140"/>
    <lineage>
        <taxon>Bacteria</taxon>
        <taxon>Pseudomonadati</taxon>
        <taxon>Bacteroidota</taxon>
        <taxon>Flavobacteriia</taxon>
        <taxon>Flavobacteriales</taxon>
        <taxon>Flavobacteriaceae</taxon>
        <taxon>Flavobacterium</taxon>
    </lineage>
</organism>
<evidence type="ECO:0000313" key="3">
    <source>
        <dbReference type="Proteomes" id="UP000479938"/>
    </source>
</evidence>
<protein>
    <submittedName>
        <fullName evidence="2">Uncharacterized protein</fullName>
    </submittedName>
</protein>
<dbReference type="RefSeq" id="WP_173972085.1">
    <property type="nucleotide sequence ID" value="NZ_CADCSU010000127.1"/>
</dbReference>
<sequence>MPNNTFEDYKIAVKNKYEDVRNSEYFVYLDNPTRAKLRNLCWELFQQQNRNQDDLNVFSTLLGLTFDINRRNKFDEQIDKFRPIEKYFKGETDPANVHAVNMAAILVDFEPRPFNKFRIHNLFPDDISDDDLALENQPKKQIESSGDLENFLDEKEREKGIEKGIVDEKQDIEVKESEKVEEIEKEEVESTIEEIVSKPQAINAFVSIQKNPRIKLGPRIRKAVIGVALVLCIGFPIIFFAFPAKGCMQWSGDHYDIVDCDLKAADNNIELLDPNQIDLKRIKVCDTTSFFRNEKAVVFYARSRDSLECFNQIGYHPERRSQYLRPITNYMIGKYVSNTPCK</sequence>
<name>A0A6J4GRK0_9FLAO</name>
<dbReference type="AlphaFoldDB" id="A0A6J4GRK0"/>
<keyword evidence="3" id="KW-1185">Reference proteome</keyword>
<feature type="transmembrane region" description="Helical" evidence="1">
    <location>
        <begin position="223"/>
        <end position="242"/>
    </location>
</feature>
<keyword evidence="1" id="KW-1133">Transmembrane helix</keyword>
<evidence type="ECO:0000256" key="1">
    <source>
        <dbReference type="SAM" id="Phobius"/>
    </source>
</evidence>
<keyword evidence="1" id="KW-0472">Membrane</keyword>
<proteinExistence type="predicted"/>
<gene>
    <name evidence="2" type="ORF">FLA105534_03605</name>
</gene>